<dbReference type="Pfam" id="PF16528">
    <property type="entry name" value="Exo84_C"/>
    <property type="match status" value="1"/>
</dbReference>
<organism evidence="15 16">
    <name type="scientific">Penicillium olsonii</name>
    <dbReference type="NCBI Taxonomy" id="99116"/>
    <lineage>
        <taxon>Eukaryota</taxon>
        <taxon>Fungi</taxon>
        <taxon>Dikarya</taxon>
        <taxon>Ascomycota</taxon>
        <taxon>Pezizomycotina</taxon>
        <taxon>Eurotiomycetes</taxon>
        <taxon>Eurotiomycetidae</taxon>
        <taxon>Eurotiales</taxon>
        <taxon>Aspergillaceae</taxon>
        <taxon>Penicillium</taxon>
    </lineage>
</organism>
<accession>A0A9W4HK62</accession>
<dbReference type="FunFam" id="2.30.29.30:FF:000264">
    <property type="entry name" value="Potential exocyst complex component Exo84"/>
    <property type="match status" value="1"/>
</dbReference>
<dbReference type="Pfam" id="PF08700">
    <property type="entry name" value="VPS51_Exo84_N"/>
    <property type="match status" value="1"/>
</dbReference>
<evidence type="ECO:0000256" key="6">
    <source>
        <dbReference type="ARBA" id="ARBA00022927"/>
    </source>
</evidence>
<feature type="region of interest" description="Disordered" evidence="13">
    <location>
        <begin position="198"/>
        <end position="218"/>
    </location>
</feature>
<protein>
    <recommendedName>
        <fullName evidence="3">Exocyst complex component EXO84</fullName>
    </recommendedName>
    <alternativeName>
        <fullName evidence="11">Exocyst complex component exo84</fullName>
    </alternativeName>
</protein>
<feature type="region of interest" description="Disordered" evidence="13">
    <location>
        <begin position="1"/>
        <end position="111"/>
    </location>
</feature>
<dbReference type="Proteomes" id="UP001153618">
    <property type="component" value="Unassembled WGS sequence"/>
</dbReference>
<dbReference type="SUPFAM" id="SSF74788">
    <property type="entry name" value="Cullin repeat-like"/>
    <property type="match status" value="1"/>
</dbReference>
<evidence type="ECO:0000256" key="8">
    <source>
        <dbReference type="ARBA" id="ARBA00023329"/>
    </source>
</evidence>
<evidence type="ECO:0000256" key="3">
    <source>
        <dbReference type="ARBA" id="ARBA00021269"/>
    </source>
</evidence>
<keyword evidence="16" id="KW-1185">Reference proteome</keyword>
<evidence type="ECO:0000256" key="10">
    <source>
        <dbReference type="ARBA" id="ARBA00065378"/>
    </source>
</evidence>
<dbReference type="InterPro" id="IPR042561">
    <property type="entry name" value="Exo84_C_1"/>
</dbReference>
<evidence type="ECO:0000256" key="7">
    <source>
        <dbReference type="ARBA" id="ARBA00023054"/>
    </source>
</evidence>
<feature type="coiled-coil region" evidence="12">
    <location>
        <begin position="132"/>
        <end position="195"/>
    </location>
</feature>
<dbReference type="GO" id="GO:0015031">
    <property type="term" value="P:protein transport"/>
    <property type="evidence" value="ECO:0007669"/>
    <property type="project" value="UniProtKB-KW"/>
</dbReference>
<evidence type="ECO:0000256" key="13">
    <source>
        <dbReference type="SAM" id="MobiDB-lite"/>
    </source>
</evidence>
<dbReference type="InterPro" id="IPR016159">
    <property type="entry name" value="Cullin_repeat-like_dom_sf"/>
</dbReference>
<gene>
    <name evidence="15" type="ORF">POLS_LOCUS2893</name>
</gene>
<dbReference type="GO" id="GO:0006887">
    <property type="term" value="P:exocytosis"/>
    <property type="evidence" value="ECO:0007669"/>
    <property type="project" value="UniProtKB-KW"/>
</dbReference>
<evidence type="ECO:0000256" key="1">
    <source>
        <dbReference type="ARBA" id="ARBA00004398"/>
    </source>
</evidence>
<dbReference type="Gene3D" id="1.20.58.1220">
    <property type="entry name" value="Exo84p, C-terminal helical domain"/>
    <property type="match status" value="1"/>
</dbReference>
<proteinExistence type="inferred from homology"/>
<dbReference type="AlphaFoldDB" id="A0A9W4HK62"/>
<evidence type="ECO:0000256" key="9">
    <source>
        <dbReference type="ARBA" id="ARBA00057052"/>
    </source>
</evidence>
<sequence>MEGRGLTLRSKSRRRRPQISAPKPISGPLPQNTRSPEEPVPTRERAPQSDATSDLVKRRYSTRFAAPEFDASAPPVPALPPQVPGGPGGLAPPSVSGQPSPADSKSPAPTVDLNALRDPSLPVDRYVASLLANASEEEIQKYQESLRKVKNRTSTDLQQNVYQNRTQFIKISKEAEKLKDEMRTLRTLMAELTTALGQTSVGNTPNPMSPMEDSFPKRNANRSSVANLESMWSVQLQTLWKTVEGSQKWLPAVPGRHIVLETGNWVELDSATWKPRRVVHIVLLNDHLLVASKKRMRVEQSNNNHRGPVPTRLVAESCWPLSDIDMIDLAANLGTGAAREEAMDRGIARSLSIRVGSKPFTYRHESTSAKQELLATFRKTVEDLRRNMRSETEAASKPLETYGYLANRHLSHTKNRESLDLNDTPRDKSDLRIDVDGKQQNLRWVEGQVDELDIDIALQRFEASVHSIERLRKLSKGLKGNSIAQDVINVKVDGRATRLAGILSRALVDKHSFPAATKTHVTWLARLGFEDQARETYLKARSDVIAQRIRACIFEGDLPLYIFQISYVYFTLIKNTIGIYQQCFPSAMSSSCIRWAKHHLDGFNSLLNRQLSSVQRGTSVWQKCLDIVHEHAALLMEVGVDFTDLVARGLEENADGSLDGPRTVQPGELAPTPSPADML</sequence>
<dbReference type="SUPFAM" id="SSF50729">
    <property type="entry name" value="PH domain-like"/>
    <property type="match status" value="1"/>
</dbReference>
<dbReference type="InterPro" id="IPR042560">
    <property type="entry name" value="Exo84_C_2"/>
</dbReference>
<dbReference type="PANTHER" id="PTHR21426:SF12">
    <property type="entry name" value="EXOCYST COMPLEX COMPONENT 8"/>
    <property type="match status" value="1"/>
</dbReference>
<evidence type="ECO:0000256" key="2">
    <source>
        <dbReference type="ARBA" id="ARBA00007210"/>
    </source>
</evidence>
<comment type="similarity">
    <text evidence="2">Belongs to the EXO84 family.</text>
</comment>
<evidence type="ECO:0000256" key="4">
    <source>
        <dbReference type="ARBA" id="ARBA00022448"/>
    </source>
</evidence>
<keyword evidence="5" id="KW-0268">Exocytosis</keyword>
<comment type="caution">
    <text evidence="15">The sequence shown here is derived from an EMBL/GenBank/DDBJ whole genome shotgun (WGS) entry which is preliminary data.</text>
</comment>
<dbReference type="OrthoDB" id="642193at2759"/>
<dbReference type="InterPro" id="IPR033961">
    <property type="entry name" value="Exo84"/>
</dbReference>
<keyword evidence="7 12" id="KW-0175">Coiled coil</keyword>
<dbReference type="GO" id="GO:0006893">
    <property type="term" value="P:Golgi to plasma membrane transport"/>
    <property type="evidence" value="ECO:0007669"/>
    <property type="project" value="TreeGrafter"/>
</dbReference>
<evidence type="ECO:0000256" key="12">
    <source>
        <dbReference type="SAM" id="Coils"/>
    </source>
</evidence>
<comment type="subcellular location">
    <subcellularLocation>
        <location evidence="1">Cytoplasmic vesicle</location>
        <location evidence="1">Secretory vesicle</location>
    </subcellularLocation>
</comment>
<keyword evidence="6" id="KW-0653">Protein transport</keyword>
<reference evidence="15" key="1">
    <citation type="submission" date="2021-07" db="EMBL/GenBank/DDBJ databases">
        <authorList>
            <person name="Branca A.L. A."/>
        </authorList>
    </citation>
    <scope>NUCLEOTIDE SEQUENCE</scope>
</reference>
<name>A0A9W4HK62_PENOL</name>
<dbReference type="Pfam" id="PF25345">
    <property type="entry name" value="PH_EXO84"/>
    <property type="match status" value="1"/>
</dbReference>
<evidence type="ECO:0000313" key="16">
    <source>
        <dbReference type="Proteomes" id="UP001153618"/>
    </source>
</evidence>
<comment type="function">
    <text evidence="9">Involved in the secretory pathway as part of the exocyst complex which tethers secretory vesicles to the sites of exocytosis. Plays a role in both the assembly of the exocyst and the polarization of this complex to specific sites of the plasma membrane for exocytosis. Also involved in assembly of the spliceosome.</text>
</comment>
<comment type="subunit">
    <text evidence="10">Component of the exocyst complex.</text>
</comment>
<feature type="compositionally biased region" description="Basic and acidic residues" evidence="13">
    <location>
        <begin position="35"/>
        <end position="47"/>
    </location>
</feature>
<evidence type="ECO:0000313" key="15">
    <source>
        <dbReference type="EMBL" id="CAG8037931.1"/>
    </source>
</evidence>
<dbReference type="GO" id="GO:0030133">
    <property type="term" value="C:transport vesicle"/>
    <property type="evidence" value="ECO:0007669"/>
    <property type="project" value="UniProtKB-SubCell"/>
</dbReference>
<evidence type="ECO:0000256" key="5">
    <source>
        <dbReference type="ARBA" id="ARBA00022483"/>
    </source>
</evidence>
<evidence type="ECO:0000259" key="14">
    <source>
        <dbReference type="Pfam" id="PF16528"/>
    </source>
</evidence>
<dbReference type="InterPro" id="IPR011993">
    <property type="entry name" value="PH-like_dom_sf"/>
</dbReference>
<feature type="compositionally biased region" description="Pro residues" evidence="13">
    <location>
        <begin position="74"/>
        <end position="84"/>
    </location>
</feature>
<feature type="region of interest" description="Disordered" evidence="13">
    <location>
        <begin position="653"/>
        <end position="679"/>
    </location>
</feature>
<dbReference type="PANTHER" id="PTHR21426">
    <property type="entry name" value="EXOCYST COMPLEX COMPONENT 8"/>
    <property type="match status" value="1"/>
</dbReference>
<dbReference type="Gene3D" id="2.30.29.30">
    <property type="entry name" value="Pleckstrin-homology domain (PH domain)/Phosphotyrosine-binding domain (PTB)"/>
    <property type="match status" value="1"/>
</dbReference>
<dbReference type="InterPro" id="IPR032403">
    <property type="entry name" value="Exo84_C"/>
</dbReference>
<dbReference type="Gene3D" id="1.20.58.1210">
    <property type="entry name" value="Exo84p, N-terminal helical domain"/>
    <property type="match status" value="1"/>
</dbReference>
<keyword evidence="4" id="KW-0813">Transport</keyword>
<dbReference type="GO" id="GO:0000145">
    <property type="term" value="C:exocyst"/>
    <property type="evidence" value="ECO:0007669"/>
    <property type="project" value="InterPro"/>
</dbReference>
<evidence type="ECO:0000256" key="11">
    <source>
        <dbReference type="ARBA" id="ARBA00071741"/>
    </source>
</evidence>
<dbReference type="EMBL" id="CAJVOS010000016">
    <property type="protein sequence ID" value="CAG8037931.1"/>
    <property type="molecule type" value="Genomic_DNA"/>
</dbReference>
<feature type="domain" description="Exocyst component Exo84 C-terminal" evidence="14">
    <location>
        <begin position="443"/>
        <end position="643"/>
    </location>
</feature>
<keyword evidence="8" id="KW-0968">Cytoplasmic vesicle</keyword>